<dbReference type="AlphaFoldDB" id="Q6IIB9"/>
<proteinExistence type="predicted"/>
<sequence>MFHVTVPSKGYHIQLRGMLALRNFGTLEVNDKLETIGKIVLQLVRVKVGRQRGGCPDLLYRSVIAGAQIAPDCDLESIHIYALLFVLFQFI</sequence>
<protein>
    <submittedName>
        <fullName evidence="1">HDC19053</fullName>
    </submittedName>
</protein>
<reference evidence="1" key="1">
    <citation type="journal article" date="2003" name="Genome Biol.">
        <title>An integrated gene annotation and transcriptional profiling approach towards the full gene content of the Drosophila genome.</title>
        <authorList>
            <person name="Hild M."/>
            <person name="Beckmann B."/>
            <person name="Haas S.A."/>
            <person name="Koch B."/>
            <person name="Solovyev V."/>
            <person name="Busold C."/>
            <person name="Fellenberg K."/>
            <person name="Boutros M."/>
            <person name="Vingron M."/>
            <person name="Sauer F."/>
            <person name="Hoheisel J.D."/>
            <person name="Paro R."/>
        </authorList>
    </citation>
    <scope>NUCLEOTIDE SEQUENCE</scope>
</reference>
<name>Q6IIB9_DROME</name>
<dbReference type="EMBL" id="BK003147">
    <property type="protein sequence ID" value="DAA03347.1"/>
    <property type="molecule type" value="Genomic_DNA"/>
</dbReference>
<organism evidence="1">
    <name type="scientific">Drosophila melanogaster</name>
    <name type="common">Fruit fly</name>
    <dbReference type="NCBI Taxonomy" id="7227"/>
    <lineage>
        <taxon>Eukaryota</taxon>
        <taxon>Metazoa</taxon>
        <taxon>Ecdysozoa</taxon>
        <taxon>Arthropoda</taxon>
        <taxon>Hexapoda</taxon>
        <taxon>Insecta</taxon>
        <taxon>Pterygota</taxon>
        <taxon>Neoptera</taxon>
        <taxon>Endopterygota</taxon>
        <taxon>Diptera</taxon>
        <taxon>Brachycera</taxon>
        <taxon>Muscomorpha</taxon>
        <taxon>Ephydroidea</taxon>
        <taxon>Drosophilidae</taxon>
        <taxon>Drosophila</taxon>
        <taxon>Sophophora</taxon>
    </lineage>
</organism>
<evidence type="ECO:0000313" key="1">
    <source>
        <dbReference type="EMBL" id="DAA03347.1"/>
    </source>
</evidence>
<accession>Q6IIB9</accession>
<gene>
    <name evidence="1" type="ORF">HDC19053</name>
</gene>